<keyword evidence="3" id="KW-0238">DNA-binding</keyword>
<keyword evidence="2" id="KW-0805">Transcription regulation</keyword>
<sequence length="334" mass="36048">MPQARDTQDDSDAFAVEVCWHYYVNGMTQAEIASQMDATRLRVNQAIQRAKSLGIVRVEIDSPFAARFELQEALRRELGLRRVIIAPARRDPHDYHGPVGAALAIFLTESLRNRRWSSIGVSWGMTLDQAVRRLPPQSWPDLEIVSMMGGTMKGASFNSFSIASGFAGALGASYALLAAPIFLSEGVDRARFLAQDNFLQHFDRFRRLDAAILTASDVSGRSFLVANGMPHEGSADELIAAGAIGDVLGRFLDRDGNAVDHPLSGRTIGVEIETLMAVPEKILAAAGPHKVRIIRAASRRGLVDTLVTDDVTAELILQDGAADPAPSASPGGMT</sequence>
<evidence type="ECO:0000256" key="1">
    <source>
        <dbReference type="ARBA" id="ARBA00010466"/>
    </source>
</evidence>
<name>A0ABT9JEV5_9RHOB</name>
<evidence type="ECO:0000313" key="6">
    <source>
        <dbReference type="EMBL" id="MDP5308358.1"/>
    </source>
</evidence>
<dbReference type="Proteomes" id="UP001224997">
    <property type="component" value="Unassembled WGS sequence"/>
</dbReference>
<dbReference type="SUPFAM" id="SSF100950">
    <property type="entry name" value="NagB/RpiA/CoA transferase-like"/>
    <property type="match status" value="1"/>
</dbReference>
<evidence type="ECO:0000256" key="4">
    <source>
        <dbReference type="ARBA" id="ARBA00023163"/>
    </source>
</evidence>
<gene>
    <name evidence="6" type="ORF">Q5Y72_14830</name>
</gene>
<dbReference type="Pfam" id="PF04198">
    <property type="entry name" value="Sugar-bind"/>
    <property type="match status" value="1"/>
</dbReference>
<protein>
    <submittedName>
        <fullName evidence="6">Sugar-binding domain-containing protein</fullName>
    </submittedName>
</protein>
<reference evidence="6 7" key="1">
    <citation type="submission" date="2023-08" db="EMBL/GenBank/DDBJ databases">
        <authorList>
            <person name="Park J.-S."/>
        </authorList>
    </citation>
    <scope>NUCLEOTIDE SEQUENCE [LARGE SCALE GENOMIC DNA]</scope>
    <source>
        <strain evidence="6 7">2205BS29-5</strain>
    </source>
</reference>
<dbReference type="PANTHER" id="PTHR34294:SF1">
    <property type="entry name" value="TRANSCRIPTIONAL REGULATOR LSRR"/>
    <property type="match status" value="1"/>
</dbReference>
<keyword evidence="4" id="KW-0804">Transcription</keyword>
<dbReference type="InterPro" id="IPR037171">
    <property type="entry name" value="NagB/RpiA_transferase-like"/>
</dbReference>
<evidence type="ECO:0000313" key="7">
    <source>
        <dbReference type="Proteomes" id="UP001224997"/>
    </source>
</evidence>
<feature type="domain" description="Sugar-binding" evidence="5">
    <location>
        <begin position="63"/>
        <end position="317"/>
    </location>
</feature>
<keyword evidence="7" id="KW-1185">Reference proteome</keyword>
<evidence type="ECO:0000256" key="3">
    <source>
        <dbReference type="ARBA" id="ARBA00023125"/>
    </source>
</evidence>
<comment type="similarity">
    <text evidence="1">Belongs to the SorC transcriptional regulatory family.</text>
</comment>
<dbReference type="Gene3D" id="1.10.10.10">
    <property type="entry name" value="Winged helix-like DNA-binding domain superfamily/Winged helix DNA-binding domain"/>
    <property type="match status" value="1"/>
</dbReference>
<evidence type="ECO:0000259" key="5">
    <source>
        <dbReference type="Pfam" id="PF04198"/>
    </source>
</evidence>
<dbReference type="Gene3D" id="3.40.50.1360">
    <property type="match status" value="1"/>
</dbReference>
<dbReference type="InterPro" id="IPR051054">
    <property type="entry name" value="SorC_transcr_regulators"/>
</dbReference>
<dbReference type="EMBL" id="JAVAMQ010000015">
    <property type="protein sequence ID" value="MDP5308358.1"/>
    <property type="molecule type" value="Genomic_DNA"/>
</dbReference>
<dbReference type="InterPro" id="IPR036388">
    <property type="entry name" value="WH-like_DNA-bd_sf"/>
</dbReference>
<dbReference type="InterPro" id="IPR007324">
    <property type="entry name" value="Sugar-bd_dom_put"/>
</dbReference>
<proteinExistence type="inferred from homology"/>
<accession>A0ABT9JEV5</accession>
<dbReference type="PANTHER" id="PTHR34294">
    <property type="entry name" value="TRANSCRIPTIONAL REGULATOR-RELATED"/>
    <property type="match status" value="1"/>
</dbReference>
<comment type="caution">
    <text evidence="6">The sequence shown here is derived from an EMBL/GenBank/DDBJ whole genome shotgun (WGS) entry which is preliminary data.</text>
</comment>
<evidence type="ECO:0000256" key="2">
    <source>
        <dbReference type="ARBA" id="ARBA00023015"/>
    </source>
</evidence>
<organism evidence="6 7">
    <name type="scientific">Paracoccus spongiarum</name>
    <dbReference type="NCBI Taxonomy" id="3064387"/>
    <lineage>
        <taxon>Bacteria</taxon>
        <taxon>Pseudomonadati</taxon>
        <taxon>Pseudomonadota</taxon>
        <taxon>Alphaproteobacteria</taxon>
        <taxon>Rhodobacterales</taxon>
        <taxon>Paracoccaceae</taxon>
        <taxon>Paracoccus</taxon>
    </lineage>
</organism>
<dbReference type="RefSeq" id="WP_305964204.1">
    <property type="nucleotide sequence ID" value="NZ_JAVAMQ010000015.1"/>
</dbReference>